<dbReference type="OrthoDB" id="385798at2759"/>
<feature type="region of interest" description="Disordered" evidence="1">
    <location>
        <begin position="1"/>
        <end position="60"/>
    </location>
</feature>
<feature type="compositionally biased region" description="Low complexity" evidence="1">
    <location>
        <begin position="1775"/>
        <end position="1790"/>
    </location>
</feature>
<sequence length="1874" mass="206088">MQSVGLESDPVEAIGRSLSEEACQGGVDVGGDVSGGVENSQDTEQDAKGPGGGGMCGDVRADVPVRELPVKLEASVESPPEEAPPHEQITHNDEATRCNQVNIKSDPVVVIDKVERCLVVEWYENDIRREQRISYKKYGNDKAKLRAKELIEKLKAGITFEQLYPDKGPPIVRVYQDVGVYKVSLIRDRIEREWRVEWTDNETPMKARWSCKKVGNDEAQKRAETFAQSLIEGVFNPILLHKATGTRFSRSDKTVVKINVYMKKNVKRKNRCKILRGGDNPSLMLGRGIKHELRKGKGKHSSGTFDGLLMDGSNMVHRNQAYSGSSFSNLFIKSESTTLGGRTDSNYMRSIEGEDGNVVLPEGTYLLSQYHLGGNTKGRGGTTGRKRNYKPRGNGTKGERIKKTPKEGAKLRGKMARRVKDTMRGAIRDPIEDALVDPCRAAQTNDPEELNLFSCYAEFGNVDPSAFSSNSNHVKNEPDMCDPLCMPYSDSGGILLNCRNGTLEPGAMMSSYLVLPEQYEGYRMGSFMAKGGDYSSRYVYATRSNSYAVYVNDGVEHGALCYGDLHHGDLLHGNAQNFHYGGEDPFGMSHAIRSEYVPGGGGLPTGHCTSGAVLRVERYNPYVVSYGGGGMAPHMGVMRRGVNMEVMHRDDANGGILCDVVGDPQGGNLLPQKSHIKNRKPVRQRICHLRKIKCEEDGNDVEGKDSRKRGERNKETKCLPVGGKNVNPVSDGGNGVGDPLPASHNGERKKRKRSTNRKFKGDDFLLDEELSKYFSTYHNIQLRKNQKAQRNGGDGGNDHVVGDSMGVRKGRRYNNTTRDVHGGGAQLRAVNPQAFEAGQEGNYGYSDVVPTGKSSNSVDVNKNDNVLVKASMIPVENVGENIHTGEPPTKPRRRTKHCKFSRASQSALNRVDTISQKEDSVFYGDVNDIRTSYSRYRANGKRDDSACGGLGSYAVSNLGGMLICDSGFAPQWRNNNEGISGDVVNDNTGGDSSAGGIHPSGLNYREDSHTEERGNITEHFDENIEVDSGVNRRESVGGNDGGELVDFSRFDVADGKTHLMNLRRTRRRSIPVCSDQPSEIHRRKDNLNCSFVRNNTIEFVDNPRGYRVPYEYQSRVFYEHFEVPLNAQKEFELQQRYFARLFSLHILAVGWNANKNARVEDYLQELSDPAFRFLTMGGMNSCRNGTNFDGSPSEKNRPSGELNRGELQNGEFITTNMLTNEQRSTDYCYFNSVGDGTSRVNEDGSALNVALKETPHFISPGEEISGGIMRGEVSDLDGQVNTYKMDNCYGASNVRCLNELGEANHLGPPSGEPEVGDMSKYECANLMSGLNDGRHFDGFAVFDDMLNENEFGGIHGYACTDGVSGMGGPYDTCMMSNVNAIGGEVDYQLGNYQGSNDLVSVNGIDGVACLNGEDNNPNGVCVSSGEGMNDVSGANEEGLMLPNLNYPEGMNPTYLHGEPIVNENMNRTVSVPYDQEGNCLQMNKIFDEDVKGNLEYVQNYMNNVDEGSYEVSLNGGSAFAFPNEVTVVSGSPWEGREKNEGTFDAVNTETVNHYKSFIGQTSHVPTVASTGEGDSYPNLQSNMGITTQLDALAACGREDNPYGVGSIKYDPLTIGEKEAQSQRMGFMSSPYERGDDGLNGDNLDSGITEENVDVTGEGDYLYYNGYANGGMHNCSEEGNYNMVDKSNDDCSNGSPHGNGDYPLHEKVHYEFGHMIQVLPSYEQLEREGSCLDNVVDRQAQSQFDNAHYRFGVCSGENHPSIGDVIPGEQHTDELSGNSNHSGNSNTTPNSYDAASCNDDFKKANLNSTSISTPMTNMKDMNNYEFFANRKMIDQLRFTSNSSTINTEYLPSNLLNSISINNLSPSNNVNEQVQK</sequence>
<evidence type="ECO:0000256" key="1">
    <source>
        <dbReference type="SAM" id="MobiDB-lite"/>
    </source>
</evidence>
<gene>
    <name evidence="2" type="ORF">PCOAH_00036640</name>
</gene>
<feature type="region of interest" description="Disordered" evidence="1">
    <location>
        <begin position="698"/>
        <end position="756"/>
    </location>
</feature>
<feature type="region of interest" description="Disordered" evidence="1">
    <location>
        <begin position="784"/>
        <end position="823"/>
    </location>
</feature>
<dbReference type="Proteomes" id="UP000092716">
    <property type="component" value="Chromosome 11"/>
</dbReference>
<evidence type="ECO:0008006" key="4">
    <source>
        <dbReference type="Google" id="ProtNLM"/>
    </source>
</evidence>
<proteinExistence type="predicted"/>
<feature type="region of interest" description="Disordered" evidence="1">
    <location>
        <begin position="1184"/>
        <end position="1208"/>
    </location>
</feature>
<feature type="region of interest" description="Disordered" evidence="1">
    <location>
        <begin position="73"/>
        <end position="93"/>
    </location>
</feature>
<dbReference type="KEGG" id="pcot:PCOAH_00036640"/>
<name>A0A1B1E2P1_9APIC</name>
<protein>
    <recommendedName>
        <fullName evidence="4">Transcription factor with AP2 domain(S)</fullName>
    </recommendedName>
</protein>
<feature type="compositionally biased region" description="Basic and acidic residues" evidence="1">
    <location>
        <begin position="83"/>
        <end position="93"/>
    </location>
</feature>
<reference evidence="3" key="1">
    <citation type="submission" date="2016-06" db="EMBL/GenBank/DDBJ databases">
        <title>First high quality genome sequence of Plasmodium coatneyi using continuous long reads from single molecule, real-time sequencing.</title>
        <authorList>
            <person name="Chien J.-T."/>
            <person name="Pakala S.B."/>
            <person name="Geraldo J.A."/>
            <person name="Lapp S.A."/>
            <person name="Barnwell J.W."/>
            <person name="Kissinger J.C."/>
            <person name="Galinski M.R."/>
            <person name="Humphrey J.C."/>
        </authorList>
    </citation>
    <scope>NUCLEOTIDE SEQUENCE [LARGE SCALE GENOMIC DNA]</scope>
    <source>
        <strain evidence="3">Hackeri</strain>
    </source>
</reference>
<feature type="compositionally biased region" description="Basic residues" evidence="1">
    <location>
        <begin position="747"/>
        <end position="756"/>
    </location>
</feature>
<evidence type="ECO:0000313" key="3">
    <source>
        <dbReference type="Proteomes" id="UP000092716"/>
    </source>
</evidence>
<feature type="region of interest" description="Disordered" evidence="1">
    <location>
        <begin position="1760"/>
        <end position="1793"/>
    </location>
</feature>
<dbReference type="RefSeq" id="XP_019915988.1">
    <property type="nucleotide sequence ID" value="XM_020060455.1"/>
</dbReference>
<dbReference type="VEuPathDB" id="PlasmoDB:PCOAH_00036640"/>
<accession>A0A1B1E2P1</accession>
<keyword evidence="3" id="KW-1185">Reference proteome</keyword>
<evidence type="ECO:0000313" key="2">
    <source>
        <dbReference type="EMBL" id="ANQ09293.1"/>
    </source>
</evidence>
<organism evidence="2 3">
    <name type="scientific">Plasmodium coatneyi</name>
    <dbReference type="NCBI Taxonomy" id="208452"/>
    <lineage>
        <taxon>Eukaryota</taxon>
        <taxon>Sar</taxon>
        <taxon>Alveolata</taxon>
        <taxon>Apicomplexa</taxon>
        <taxon>Aconoidasida</taxon>
        <taxon>Haemosporida</taxon>
        <taxon>Plasmodiidae</taxon>
        <taxon>Plasmodium</taxon>
    </lineage>
</organism>
<feature type="region of interest" description="Disordered" evidence="1">
    <location>
        <begin position="372"/>
        <end position="409"/>
    </location>
</feature>
<feature type="compositionally biased region" description="Basic and acidic residues" evidence="1">
    <location>
        <begin position="397"/>
        <end position="409"/>
    </location>
</feature>
<dbReference type="GeneID" id="30910395"/>
<dbReference type="EMBL" id="CP016249">
    <property type="protein sequence ID" value="ANQ09293.1"/>
    <property type="molecule type" value="Genomic_DNA"/>
</dbReference>